<dbReference type="CDD" id="cd00085">
    <property type="entry name" value="HNHc"/>
    <property type="match status" value="1"/>
</dbReference>
<keyword evidence="2" id="KW-0255">Endonuclease</keyword>
<evidence type="ECO:0000313" key="2">
    <source>
        <dbReference type="EMBL" id="MFD2246478.1"/>
    </source>
</evidence>
<protein>
    <submittedName>
        <fullName evidence="2">HNH endonuclease</fullName>
    </submittedName>
</protein>
<keyword evidence="2" id="KW-0378">Hydrolase</keyword>
<dbReference type="InterPro" id="IPR003615">
    <property type="entry name" value="HNH_nuc"/>
</dbReference>
<dbReference type="Gene3D" id="1.10.30.50">
    <property type="match status" value="1"/>
</dbReference>
<keyword evidence="2" id="KW-0540">Nuclease</keyword>
<feature type="domain" description="HNH nuclease" evidence="1">
    <location>
        <begin position="177"/>
        <end position="228"/>
    </location>
</feature>
<dbReference type="EMBL" id="JBHUIM010000001">
    <property type="protein sequence ID" value="MFD2246478.1"/>
    <property type="molecule type" value="Genomic_DNA"/>
</dbReference>
<accession>A0ABW5CXE3</accession>
<proteinExistence type="predicted"/>
<gene>
    <name evidence="2" type="ORF">ACFSKP_09455</name>
</gene>
<reference evidence="3" key="1">
    <citation type="journal article" date="2019" name="Int. J. Syst. Evol. Microbiol.">
        <title>The Global Catalogue of Microorganisms (GCM) 10K type strain sequencing project: providing services to taxonomists for standard genome sequencing and annotation.</title>
        <authorList>
            <consortium name="The Broad Institute Genomics Platform"/>
            <consortium name="The Broad Institute Genome Sequencing Center for Infectious Disease"/>
            <person name="Wu L."/>
            <person name="Ma J."/>
        </authorList>
    </citation>
    <scope>NUCLEOTIDE SEQUENCE [LARGE SCALE GENOMIC DNA]</scope>
    <source>
        <strain evidence="3">CGMCC 4.1782</strain>
    </source>
</reference>
<name>A0ABW5CXE3_9BACT</name>
<evidence type="ECO:0000313" key="3">
    <source>
        <dbReference type="Proteomes" id="UP001597374"/>
    </source>
</evidence>
<organism evidence="2 3">
    <name type="scientific">Pontibacter ruber</name>
    <dbReference type="NCBI Taxonomy" id="1343895"/>
    <lineage>
        <taxon>Bacteria</taxon>
        <taxon>Pseudomonadati</taxon>
        <taxon>Bacteroidota</taxon>
        <taxon>Cytophagia</taxon>
        <taxon>Cytophagales</taxon>
        <taxon>Hymenobacteraceae</taxon>
        <taxon>Pontibacter</taxon>
    </lineage>
</organism>
<dbReference type="GO" id="GO:0004519">
    <property type="term" value="F:endonuclease activity"/>
    <property type="evidence" value="ECO:0007669"/>
    <property type="project" value="UniProtKB-KW"/>
</dbReference>
<comment type="caution">
    <text evidence="2">The sequence shown here is derived from an EMBL/GenBank/DDBJ whole genome shotgun (WGS) entry which is preliminary data.</text>
</comment>
<dbReference type="RefSeq" id="WP_250428269.1">
    <property type="nucleotide sequence ID" value="NZ_JALPRR010000001.1"/>
</dbReference>
<dbReference type="InterPro" id="IPR002711">
    <property type="entry name" value="HNH"/>
</dbReference>
<dbReference type="Pfam" id="PF01844">
    <property type="entry name" value="HNH"/>
    <property type="match status" value="1"/>
</dbReference>
<keyword evidence="3" id="KW-1185">Reference proteome</keyword>
<sequence>MQSIQPGDIISYNEMCLSEGYSLQRGMNFQVNGKTSVILMSLRKGAPYADRLEDDGQVLIYEGHDVPRNEAAYPKLVDQLMITPKGALTQNGKFFQAAHNFKNSDSEPELIKVYEKIKDGIWVYNGVFELIDAWQEESENRSVFKFKLRISDKTISEKAERADELKDLNHNRMIPTSVKLEVWKRDKGKCVECGSSDNLHFDHILPFSKGGTSLKIDNIQLLCARHNLQKSDKIV</sequence>
<evidence type="ECO:0000259" key="1">
    <source>
        <dbReference type="SMART" id="SM00507"/>
    </source>
</evidence>
<dbReference type="SMART" id="SM00507">
    <property type="entry name" value="HNHc"/>
    <property type="match status" value="1"/>
</dbReference>
<dbReference type="Proteomes" id="UP001597374">
    <property type="component" value="Unassembled WGS sequence"/>
</dbReference>